<dbReference type="RefSeq" id="WP_119425973.1">
    <property type="nucleotide sequence ID" value="NZ_QQXK01000045.1"/>
</dbReference>
<gene>
    <name evidence="3" type="ORF">DWB68_15225</name>
</gene>
<accession>A0A399J8V2</accession>
<dbReference type="CDD" id="cd02972">
    <property type="entry name" value="DsbA_family"/>
    <property type="match status" value="1"/>
</dbReference>
<keyword evidence="1" id="KW-0812">Transmembrane</keyword>
<keyword evidence="4" id="KW-1185">Reference proteome</keyword>
<feature type="transmembrane region" description="Helical" evidence="1">
    <location>
        <begin position="37"/>
        <end position="60"/>
    </location>
</feature>
<evidence type="ECO:0000259" key="2">
    <source>
        <dbReference type="Pfam" id="PF13462"/>
    </source>
</evidence>
<sequence>MASNAPRATKSERLEAARIEARAKREAADKKRRQRSLWTKIGIIVGIVALVAGGGLWYYFGAVKPNNTFADSGPIPAVGNQYGGVVLDSPTTMVSTGGGEVTKEQVDAAKVLTDPNYKREAGEAAPAGVDKSAKPAQIIVYVDPLCPHCAEFENAYAGQFESWLSEKKATVEYRMVSVIRSATNYPARAGNALYCVADKNPAAFLPMMKSLFADQKERSNAELAQLASQAGAADLNSCISNGTFRPYGVVGQGQMIKDKIGGTPSIFVNGTYYNGETDGDFVEWANAKIDAANK</sequence>
<evidence type="ECO:0000256" key="1">
    <source>
        <dbReference type="SAM" id="Phobius"/>
    </source>
</evidence>
<evidence type="ECO:0000313" key="3">
    <source>
        <dbReference type="EMBL" id="RII40947.1"/>
    </source>
</evidence>
<organism evidence="3 4">
    <name type="scientific">Galactobacter valiniphilus</name>
    <dbReference type="NCBI Taxonomy" id="2676122"/>
    <lineage>
        <taxon>Bacteria</taxon>
        <taxon>Bacillati</taxon>
        <taxon>Actinomycetota</taxon>
        <taxon>Actinomycetes</taxon>
        <taxon>Micrococcales</taxon>
        <taxon>Micrococcaceae</taxon>
        <taxon>Galactobacter</taxon>
    </lineage>
</organism>
<dbReference type="Gene3D" id="3.40.30.10">
    <property type="entry name" value="Glutaredoxin"/>
    <property type="match status" value="1"/>
</dbReference>
<dbReference type="InterPro" id="IPR012336">
    <property type="entry name" value="Thioredoxin-like_fold"/>
</dbReference>
<dbReference type="AlphaFoldDB" id="A0A399J8V2"/>
<dbReference type="EMBL" id="QQXK01000045">
    <property type="protein sequence ID" value="RII40947.1"/>
    <property type="molecule type" value="Genomic_DNA"/>
</dbReference>
<evidence type="ECO:0000313" key="4">
    <source>
        <dbReference type="Proteomes" id="UP000265419"/>
    </source>
</evidence>
<dbReference type="Proteomes" id="UP000265419">
    <property type="component" value="Unassembled WGS sequence"/>
</dbReference>
<dbReference type="InterPro" id="IPR036249">
    <property type="entry name" value="Thioredoxin-like_sf"/>
</dbReference>
<feature type="domain" description="Thioredoxin-like fold" evidence="2">
    <location>
        <begin position="135"/>
        <end position="277"/>
    </location>
</feature>
<proteinExistence type="predicted"/>
<keyword evidence="1" id="KW-0472">Membrane</keyword>
<protein>
    <submittedName>
        <fullName evidence="3">Thioredoxin</fullName>
    </submittedName>
</protein>
<name>A0A399J8V2_9MICC</name>
<dbReference type="SUPFAM" id="SSF52833">
    <property type="entry name" value="Thioredoxin-like"/>
    <property type="match status" value="1"/>
</dbReference>
<reference evidence="3 4" key="1">
    <citation type="submission" date="2018-07" db="EMBL/GenBank/DDBJ databases">
        <title>Arthrobacter sp. nov., isolated from raw cow's milk with high bacterial count.</title>
        <authorList>
            <person name="Hahne J."/>
            <person name="Isele D."/>
            <person name="Lipski A."/>
        </authorList>
    </citation>
    <scope>NUCLEOTIDE SEQUENCE [LARGE SCALE GENOMIC DNA]</scope>
    <source>
        <strain evidence="3 4">JZ R-35</strain>
    </source>
</reference>
<dbReference type="Pfam" id="PF13462">
    <property type="entry name" value="Thioredoxin_4"/>
    <property type="match status" value="1"/>
</dbReference>
<comment type="caution">
    <text evidence="3">The sequence shown here is derived from an EMBL/GenBank/DDBJ whole genome shotgun (WGS) entry which is preliminary data.</text>
</comment>
<keyword evidence="1" id="KW-1133">Transmembrane helix</keyword>